<dbReference type="AlphaFoldDB" id="A0A454JJV3"/>
<keyword evidence="3 5" id="KW-1133">Transmembrane helix</keyword>
<feature type="transmembrane region" description="Helical" evidence="5">
    <location>
        <begin position="213"/>
        <end position="230"/>
    </location>
</feature>
<dbReference type="Proteomes" id="UP000274139">
    <property type="component" value="Unassembled WGS sequence"/>
</dbReference>
<evidence type="ECO:0000256" key="5">
    <source>
        <dbReference type="SAM" id="Phobius"/>
    </source>
</evidence>
<comment type="caution">
    <text evidence="7">The sequence shown here is derived from an EMBL/GenBank/DDBJ whole genome shotgun (WGS) entry which is preliminary data.</text>
</comment>
<feature type="transmembrane region" description="Helical" evidence="5">
    <location>
        <begin position="142"/>
        <end position="161"/>
    </location>
</feature>
<protein>
    <recommendedName>
        <fullName evidence="6">O-antigen ligase-related domain-containing protein</fullName>
    </recommendedName>
</protein>
<keyword evidence="4 5" id="KW-0472">Membrane</keyword>
<feature type="transmembrane region" description="Helical" evidence="5">
    <location>
        <begin position="112"/>
        <end position="130"/>
    </location>
</feature>
<dbReference type="EMBL" id="RFAR01000026">
    <property type="protein sequence ID" value="RMC99266.1"/>
    <property type="molecule type" value="Genomic_DNA"/>
</dbReference>
<evidence type="ECO:0000259" key="6">
    <source>
        <dbReference type="Pfam" id="PF04932"/>
    </source>
</evidence>
<evidence type="ECO:0000256" key="2">
    <source>
        <dbReference type="ARBA" id="ARBA00022692"/>
    </source>
</evidence>
<feature type="transmembrane region" description="Helical" evidence="5">
    <location>
        <begin position="30"/>
        <end position="50"/>
    </location>
</feature>
<keyword evidence="2 5" id="KW-0812">Transmembrane</keyword>
<accession>A0A454JJV3</accession>
<feature type="transmembrane region" description="Helical" evidence="5">
    <location>
        <begin position="408"/>
        <end position="425"/>
    </location>
</feature>
<evidence type="ECO:0000313" key="7">
    <source>
        <dbReference type="EMBL" id="RMC99266.1"/>
    </source>
</evidence>
<proteinExistence type="predicted"/>
<evidence type="ECO:0000313" key="8">
    <source>
        <dbReference type="Proteomes" id="UP000274139"/>
    </source>
</evidence>
<gene>
    <name evidence="7" type="ORF">EAY64_07810</name>
</gene>
<evidence type="ECO:0000256" key="1">
    <source>
        <dbReference type="ARBA" id="ARBA00004141"/>
    </source>
</evidence>
<feature type="transmembrane region" description="Helical" evidence="5">
    <location>
        <begin position="437"/>
        <end position="456"/>
    </location>
</feature>
<feature type="domain" description="O-antigen ligase-related" evidence="6">
    <location>
        <begin position="217"/>
        <end position="388"/>
    </location>
</feature>
<dbReference type="GO" id="GO:0016020">
    <property type="term" value="C:membrane"/>
    <property type="evidence" value="ECO:0007669"/>
    <property type="project" value="UniProtKB-SubCell"/>
</dbReference>
<dbReference type="InterPro" id="IPR007016">
    <property type="entry name" value="O-antigen_ligase-rel_domated"/>
</dbReference>
<dbReference type="Pfam" id="PF04932">
    <property type="entry name" value="Wzy_C"/>
    <property type="match status" value="1"/>
</dbReference>
<feature type="transmembrane region" description="Helical" evidence="5">
    <location>
        <begin position="181"/>
        <end position="201"/>
    </location>
</feature>
<sequence>MHAWPPLFAMYEVFMSRFLSMSDAAASKGWHAIAVLLLSFIYVAVCSVGHTVALRYALQGGLLLLALPLLGHSLPTFRAARYPIILLGLFMAYATLHTLLLSRWPAISMAELRSQLGMATLWFFIGMVLYRVCRKFSISDVVIAGGVALALAEFGLEGYQYLATGIWPYRETFATPTYLEFTFLINFVLAFVVATLCFGHWGRTQVSRISKPWLLAILALFVFVSLHAAARNGMIGMVYLSFSMLLLYSIFQGVKHGWVKLLLIWLVVISSLAGLVTYAIKQDSRNLAFTESVTAGWDYQHHPTWTQIGPLPLMSNGEPVDDSAFKRVAWIHSGLDMIVSHPLGFGFMREVFAQAATSIGIKNNLGHAHSGFIDLGLALGVPGIVLWLLFCASLFVTGYRRFRYQQDVRGLILMLMVCGFLGRMLNESIFRDHMLQLFLFVAGALLAEIYSSNSVGKNNCRSF</sequence>
<reference evidence="7 8" key="1">
    <citation type="submission" date="2018-10" db="EMBL/GenBank/DDBJ databases">
        <title>Draft genome sequence of Aquitalea MWU14-2217 isolated from a wild cranberry bog in Provincetown, Massachusetts.</title>
        <authorList>
            <person name="Ebadzadsahrai G."/>
            <person name="Soby S."/>
        </authorList>
    </citation>
    <scope>NUCLEOTIDE SEQUENCE [LARGE SCALE GENOMIC DNA]</scope>
    <source>
        <strain evidence="7 8">MWU14-2217</strain>
    </source>
</reference>
<evidence type="ECO:0000256" key="4">
    <source>
        <dbReference type="ARBA" id="ARBA00023136"/>
    </source>
</evidence>
<feature type="transmembrane region" description="Helical" evidence="5">
    <location>
        <begin position="375"/>
        <end position="396"/>
    </location>
</feature>
<dbReference type="PANTHER" id="PTHR37422:SF23">
    <property type="entry name" value="TEICHURONIC ACID BIOSYNTHESIS PROTEIN TUAE"/>
    <property type="match status" value="1"/>
</dbReference>
<dbReference type="InterPro" id="IPR051533">
    <property type="entry name" value="WaaL-like"/>
</dbReference>
<organism evidence="7 8">
    <name type="scientific">Aquitalea palustris</name>
    <dbReference type="NCBI Taxonomy" id="2480983"/>
    <lineage>
        <taxon>Bacteria</taxon>
        <taxon>Pseudomonadati</taxon>
        <taxon>Pseudomonadota</taxon>
        <taxon>Betaproteobacteria</taxon>
        <taxon>Neisseriales</taxon>
        <taxon>Chromobacteriaceae</taxon>
        <taxon>Aquitalea</taxon>
    </lineage>
</organism>
<dbReference type="PANTHER" id="PTHR37422">
    <property type="entry name" value="TEICHURONIC ACID BIOSYNTHESIS PROTEIN TUAE"/>
    <property type="match status" value="1"/>
</dbReference>
<feature type="transmembrane region" description="Helical" evidence="5">
    <location>
        <begin position="82"/>
        <end position="100"/>
    </location>
</feature>
<feature type="transmembrane region" description="Helical" evidence="5">
    <location>
        <begin position="56"/>
        <end position="75"/>
    </location>
</feature>
<keyword evidence="8" id="KW-1185">Reference proteome</keyword>
<feature type="transmembrane region" description="Helical" evidence="5">
    <location>
        <begin position="236"/>
        <end position="254"/>
    </location>
</feature>
<name>A0A454JJV3_9NEIS</name>
<feature type="transmembrane region" description="Helical" evidence="5">
    <location>
        <begin position="261"/>
        <end position="280"/>
    </location>
</feature>
<comment type="subcellular location">
    <subcellularLocation>
        <location evidence="1">Membrane</location>
        <topology evidence="1">Multi-pass membrane protein</topology>
    </subcellularLocation>
</comment>
<evidence type="ECO:0000256" key="3">
    <source>
        <dbReference type="ARBA" id="ARBA00022989"/>
    </source>
</evidence>